<dbReference type="CDD" id="cd00670">
    <property type="entry name" value="Gly_His_Pro_Ser_Thr_tRS_core"/>
    <property type="match status" value="1"/>
</dbReference>
<sequence length="303" mass="34234">MSIDYDPQKFYDELVAAGHIYPVGVQGAFGRGPVFERIVDRFNDLVSEIARNDGAETRTYPPVVSRKVIEKNNYLESFPHLCGTVFSFFGKELEGREMARKAAQGETWSEHLKVTDLCLTPAICYPLYPTLKGKLPPGGGLYSLLGWAYRHEPSTEPTRMQSFRMREFIRAGTADQVVEWRDMWLQRGLELLRSLGLNANSDVAADPFFGRGGKMMAQNQREQRLKFEVLIPVISAENPTACCSFNFHQDHFGSKWEIQTADGEVANTACLGFGLERIAMALFKTHGCNVEQWPADVRRRLSI</sequence>
<proteinExistence type="predicted"/>
<protein>
    <submittedName>
        <fullName evidence="1">Amino acid--[acyl-carrier-protein] ligase</fullName>
    </submittedName>
</protein>
<dbReference type="RefSeq" id="WP_161813838.1">
    <property type="nucleotide sequence ID" value="NZ_BLJN01000004.1"/>
</dbReference>
<dbReference type="NCBIfam" id="NF005479">
    <property type="entry name" value="PRK07080.1"/>
    <property type="match status" value="1"/>
</dbReference>
<evidence type="ECO:0000313" key="2">
    <source>
        <dbReference type="Proteomes" id="UP000445000"/>
    </source>
</evidence>
<dbReference type="SUPFAM" id="SSF55681">
    <property type="entry name" value="Class II aaRS and biotin synthetases"/>
    <property type="match status" value="1"/>
</dbReference>
<dbReference type="InterPro" id="IPR045864">
    <property type="entry name" value="aa-tRNA-synth_II/BPL/LPL"/>
</dbReference>
<dbReference type="Proteomes" id="UP000445000">
    <property type="component" value="Unassembled WGS sequence"/>
</dbReference>
<organism evidence="1 2">
    <name type="scientific">Steroidobacter agaridevorans</name>
    <dbReference type="NCBI Taxonomy" id="2695856"/>
    <lineage>
        <taxon>Bacteria</taxon>
        <taxon>Pseudomonadati</taxon>
        <taxon>Pseudomonadota</taxon>
        <taxon>Gammaproteobacteria</taxon>
        <taxon>Steroidobacterales</taxon>
        <taxon>Steroidobacteraceae</taxon>
        <taxon>Steroidobacter</taxon>
    </lineage>
</organism>
<evidence type="ECO:0000313" key="1">
    <source>
        <dbReference type="EMBL" id="GFE82168.1"/>
    </source>
</evidence>
<keyword evidence="1" id="KW-0436">Ligase</keyword>
<reference evidence="2" key="1">
    <citation type="submission" date="2020-01" db="EMBL/GenBank/DDBJ databases">
        <title>'Steroidobacter agaridevorans' sp. nov., agar-degrading bacteria isolated from rhizosphere soils.</title>
        <authorList>
            <person name="Ikenaga M."/>
            <person name="Kataoka M."/>
            <person name="Murouchi A."/>
            <person name="Katsuragi S."/>
            <person name="Sakai M."/>
        </authorList>
    </citation>
    <scope>NUCLEOTIDE SEQUENCE [LARGE SCALE GENOMIC DNA]</scope>
    <source>
        <strain evidence="2">YU21-B</strain>
    </source>
</reference>
<keyword evidence="2" id="KW-1185">Reference proteome</keyword>
<dbReference type="Gene3D" id="3.30.930.10">
    <property type="entry name" value="Bira Bifunctional Protein, Domain 2"/>
    <property type="match status" value="1"/>
</dbReference>
<comment type="caution">
    <text evidence="1">The sequence shown here is derived from an EMBL/GenBank/DDBJ whole genome shotgun (WGS) entry which is preliminary data.</text>
</comment>
<name>A0A829YH76_9GAMM</name>
<dbReference type="GO" id="GO:0016874">
    <property type="term" value="F:ligase activity"/>
    <property type="evidence" value="ECO:0007669"/>
    <property type="project" value="UniProtKB-KW"/>
</dbReference>
<dbReference type="EMBL" id="BLJN01000004">
    <property type="protein sequence ID" value="GFE82168.1"/>
    <property type="molecule type" value="Genomic_DNA"/>
</dbReference>
<accession>A0A829YH76</accession>
<gene>
    <name evidence="1" type="ORF">GCM10011487_41680</name>
</gene>
<dbReference type="AlphaFoldDB" id="A0A829YH76"/>